<dbReference type="Pfam" id="PF00072">
    <property type="entry name" value="Response_reg"/>
    <property type="match status" value="1"/>
</dbReference>
<keyword evidence="5" id="KW-0238">DNA-binding</keyword>
<dbReference type="PROSITE" id="PS50930">
    <property type="entry name" value="HTH_LYTTR"/>
    <property type="match status" value="1"/>
</dbReference>
<reference evidence="4 6" key="1">
    <citation type="journal article" date="2018" name="Elife">
        <title>Discovery and characterization of a prevalent human gut bacterial enzyme sufficient for the inactivation of a family of plant toxins.</title>
        <authorList>
            <person name="Koppel N."/>
            <person name="Bisanz J.E."/>
            <person name="Pandelia M.E."/>
            <person name="Turnbaugh P.J."/>
            <person name="Balskus E.P."/>
        </authorList>
    </citation>
    <scope>NUCLEOTIDE SEQUENCE [LARGE SCALE GENOMIC DNA]</scope>
    <source>
        <strain evidence="4 6">DSM 16107</strain>
    </source>
</reference>
<evidence type="ECO:0000313" key="7">
    <source>
        <dbReference type="Proteomes" id="UP000270112"/>
    </source>
</evidence>
<dbReference type="Proteomes" id="UP000270112">
    <property type="component" value="Unassembled WGS sequence"/>
</dbReference>
<dbReference type="SMART" id="SM00448">
    <property type="entry name" value="REC"/>
    <property type="match status" value="1"/>
</dbReference>
<dbReference type="InterPro" id="IPR011006">
    <property type="entry name" value="CheY-like_superfamily"/>
</dbReference>
<keyword evidence="6" id="KW-1185">Reference proteome</keyword>
<evidence type="ECO:0000313" key="5">
    <source>
        <dbReference type="EMBL" id="RNM42628.1"/>
    </source>
</evidence>
<dbReference type="Gene3D" id="3.40.50.2300">
    <property type="match status" value="1"/>
</dbReference>
<reference evidence="5" key="3">
    <citation type="journal article" date="2019" name="Microbiol. Resour. Announc.">
        <title>Draft Genome Sequences of Type Strains of Gordonibacter faecihominis, Paraeggerthella hongkongensis, Parvibacter caecicola,Slackia equolifaciens, Slackia faecicanis, and Slackia isoflavoniconvertens.</title>
        <authorList>
            <person name="Danylec N."/>
            <person name="Stoll D.A."/>
            <person name="Dotsch A."/>
            <person name="Huch M."/>
        </authorList>
    </citation>
    <scope>NUCLEOTIDE SEQUENCE</scope>
    <source>
        <strain evidence="5">DSM 16107</strain>
    </source>
</reference>
<organism evidence="5 7">
    <name type="scientific">Eggerthella sinensis</name>
    <dbReference type="NCBI Taxonomy" id="242230"/>
    <lineage>
        <taxon>Bacteria</taxon>
        <taxon>Bacillati</taxon>
        <taxon>Actinomycetota</taxon>
        <taxon>Coriobacteriia</taxon>
        <taxon>Eggerthellales</taxon>
        <taxon>Eggerthellaceae</taxon>
        <taxon>Eggerthella</taxon>
    </lineage>
</organism>
<gene>
    <name evidence="4" type="ORF">C1876_00280</name>
    <name evidence="5" type="ORF">DMP09_03960</name>
</gene>
<proteinExistence type="predicted"/>
<dbReference type="GO" id="GO:0003677">
    <property type="term" value="F:DNA binding"/>
    <property type="evidence" value="ECO:0007669"/>
    <property type="project" value="UniProtKB-KW"/>
</dbReference>
<evidence type="ECO:0000256" key="1">
    <source>
        <dbReference type="PROSITE-ProRule" id="PRU00169"/>
    </source>
</evidence>
<name>A0A3N0J048_9ACTN</name>
<dbReference type="EMBL" id="PPTT01000001">
    <property type="protein sequence ID" value="RDB71776.1"/>
    <property type="molecule type" value="Genomic_DNA"/>
</dbReference>
<feature type="modified residue" description="4-aspartylphosphate" evidence="1">
    <location>
        <position position="57"/>
    </location>
</feature>
<dbReference type="PANTHER" id="PTHR37299">
    <property type="entry name" value="TRANSCRIPTIONAL REGULATOR-RELATED"/>
    <property type="match status" value="1"/>
</dbReference>
<dbReference type="RefSeq" id="WP_114544722.1">
    <property type="nucleotide sequence ID" value="NZ_JAJCHC010000001.1"/>
</dbReference>
<evidence type="ECO:0000313" key="6">
    <source>
        <dbReference type="Proteomes" id="UP000253817"/>
    </source>
</evidence>
<dbReference type="GO" id="GO:0000156">
    <property type="term" value="F:phosphorelay response regulator activity"/>
    <property type="evidence" value="ECO:0007669"/>
    <property type="project" value="InterPro"/>
</dbReference>
<dbReference type="SUPFAM" id="SSF52172">
    <property type="entry name" value="CheY-like"/>
    <property type="match status" value="1"/>
</dbReference>
<dbReference type="InterPro" id="IPR046947">
    <property type="entry name" value="LytR-like"/>
</dbReference>
<dbReference type="PANTHER" id="PTHR37299:SF1">
    <property type="entry name" value="STAGE 0 SPORULATION PROTEIN A HOMOLOG"/>
    <property type="match status" value="1"/>
</dbReference>
<dbReference type="Pfam" id="PF04397">
    <property type="entry name" value="LytTR"/>
    <property type="match status" value="1"/>
</dbReference>
<dbReference type="SMART" id="SM00850">
    <property type="entry name" value="LytTR"/>
    <property type="match status" value="1"/>
</dbReference>
<dbReference type="Proteomes" id="UP000253817">
    <property type="component" value="Unassembled WGS sequence"/>
</dbReference>
<evidence type="ECO:0000313" key="4">
    <source>
        <dbReference type="EMBL" id="RDB71776.1"/>
    </source>
</evidence>
<dbReference type="InterPro" id="IPR001789">
    <property type="entry name" value="Sig_transdc_resp-reg_receiver"/>
</dbReference>
<feature type="domain" description="HTH LytTR-type" evidence="3">
    <location>
        <begin position="133"/>
        <end position="231"/>
    </location>
</feature>
<keyword evidence="1" id="KW-0597">Phosphoprotein</keyword>
<dbReference type="PROSITE" id="PS50110">
    <property type="entry name" value="RESPONSE_REGULATORY"/>
    <property type="match status" value="1"/>
</dbReference>
<comment type="caution">
    <text evidence="5">The sequence shown here is derived from an EMBL/GenBank/DDBJ whole genome shotgun (WGS) entry which is preliminary data.</text>
</comment>
<evidence type="ECO:0000259" key="3">
    <source>
        <dbReference type="PROSITE" id="PS50930"/>
    </source>
</evidence>
<feature type="domain" description="Response regulatory" evidence="2">
    <location>
        <begin position="3"/>
        <end position="122"/>
    </location>
</feature>
<dbReference type="InterPro" id="IPR007492">
    <property type="entry name" value="LytTR_DNA-bd_dom"/>
</dbReference>
<sequence length="237" mass="26481">MYQVVIVEDDADQARILGHMIERSPRGGDVVITHLADAASLRERFATGLAVDILMMDIELGPEDANGIDLVKQLVPVGCGTQVIYVTGFVNYCTSVYRTDHVYFLTKPVAQDDLNDAMDRAFERLEQCANKPLSVRFGGKVMLVPPRSISYIESDRRKVRIHAGNDELETYASLSDLATELPSSFVQCHKSFLVNMDHIEQVQKDGVVLASGHVVPVSQKRRKLVREALFQHIQTKL</sequence>
<dbReference type="EMBL" id="QICC01000009">
    <property type="protein sequence ID" value="RNM42628.1"/>
    <property type="molecule type" value="Genomic_DNA"/>
</dbReference>
<evidence type="ECO:0000259" key="2">
    <source>
        <dbReference type="PROSITE" id="PS50110"/>
    </source>
</evidence>
<protein>
    <submittedName>
        <fullName evidence="5">DNA-binding response regulator</fullName>
    </submittedName>
</protein>
<reference evidence="7" key="2">
    <citation type="submission" date="2018-05" db="EMBL/GenBank/DDBJ databases">
        <title>Genome Sequencing of selected type strains of the family Eggerthellaceae.</title>
        <authorList>
            <person name="Danylec N."/>
            <person name="Stoll D.A."/>
            <person name="Doetsch A."/>
            <person name="Huch M."/>
        </authorList>
    </citation>
    <scope>NUCLEOTIDE SEQUENCE [LARGE SCALE GENOMIC DNA]</scope>
    <source>
        <strain evidence="7">DSM 16107</strain>
    </source>
</reference>
<dbReference type="Gene3D" id="2.40.50.1020">
    <property type="entry name" value="LytTr DNA-binding domain"/>
    <property type="match status" value="1"/>
</dbReference>
<dbReference type="OrthoDB" id="3236539at2"/>
<dbReference type="AlphaFoldDB" id="A0A3N0J048"/>
<accession>A0A3N0J048</accession>